<proteinExistence type="inferred from homology"/>
<dbReference type="InterPro" id="IPR036514">
    <property type="entry name" value="SGNH_hydro_sf"/>
</dbReference>
<dbReference type="AlphaFoldDB" id="A0A835GYQ1"/>
<dbReference type="EMBL" id="JADFTS010000009">
    <property type="protein sequence ID" value="KAF9589904.1"/>
    <property type="molecule type" value="Genomic_DNA"/>
</dbReference>
<name>A0A835GYQ1_9MAGN</name>
<comment type="similarity">
    <text evidence="1">Belongs to the 'GDSL' lipolytic enzyme family.</text>
</comment>
<evidence type="ECO:0000256" key="1">
    <source>
        <dbReference type="ARBA" id="ARBA00008668"/>
    </source>
</evidence>
<dbReference type="PANTHER" id="PTHR22835:SF659">
    <property type="entry name" value="GDSL LIPASE_ACYLHYDROLASE, PUTATIVE (AFU_ORTHOLOGUE AFUA_2G00510)-RELATED"/>
    <property type="match status" value="1"/>
</dbReference>
<comment type="caution">
    <text evidence="2">The sequence shown here is derived from an EMBL/GenBank/DDBJ whole genome shotgun (WGS) entry which is preliminary data.</text>
</comment>
<dbReference type="PANTHER" id="PTHR22835">
    <property type="entry name" value="ZINC FINGER FYVE DOMAIN CONTAINING PROTEIN"/>
    <property type="match status" value="1"/>
</dbReference>
<sequence>MKPPYGITYFDRPTGRCSDGRMIIDFIGLGLPFLPAYLRHTNIQDFKQGVAFGVAGATAIDVPFFTSIGLTTTSNHSLRVQIGCFKDLLPALCGSPSCK</sequence>
<dbReference type="OrthoDB" id="689915at2759"/>
<dbReference type="Proteomes" id="UP000631114">
    <property type="component" value="Unassembled WGS sequence"/>
</dbReference>
<protein>
    <submittedName>
        <fullName evidence="2">Uncharacterized protein</fullName>
    </submittedName>
</protein>
<dbReference type="Gene3D" id="3.40.50.1110">
    <property type="entry name" value="SGNH hydrolase"/>
    <property type="match status" value="1"/>
</dbReference>
<organism evidence="2 3">
    <name type="scientific">Coptis chinensis</name>
    <dbReference type="NCBI Taxonomy" id="261450"/>
    <lineage>
        <taxon>Eukaryota</taxon>
        <taxon>Viridiplantae</taxon>
        <taxon>Streptophyta</taxon>
        <taxon>Embryophyta</taxon>
        <taxon>Tracheophyta</taxon>
        <taxon>Spermatophyta</taxon>
        <taxon>Magnoliopsida</taxon>
        <taxon>Ranunculales</taxon>
        <taxon>Ranunculaceae</taxon>
        <taxon>Coptidoideae</taxon>
        <taxon>Coptis</taxon>
    </lineage>
</organism>
<keyword evidence="3" id="KW-1185">Reference proteome</keyword>
<evidence type="ECO:0000313" key="2">
    <source>
        <dbReference type="EMBL" id="KAF9589904.1"/>
    </source>
</evidence>
<reference evidence="2 3" key="1">
    <citation type="submission" date="2020-10" db="EMBL/GenBank/DDBJ databases">
        <title>The Coptis chinensis genome and diversification of protoberbering-type alkaloids.</title>
        <authorList>
            <person name="Wang B."/>
            <person name="Shu S."/>
            <person name="Song C."/>
            <person name="Liu Y."/>
        </authorList>
    </citation>
    <scope>NUCLEOTIDE SEQUENCE [LARGE SCALE GENOMIC DNA]</scope>
    <source>
        <strain evidence="2">HL-2020</strain>
        <tissue evidence="2">Leaf</tissue>
    </source>
</reference>
<gene>
    <name evidence="2" type="ORF">IFM89_029520</name>
</gene>
<evidence type="ECO:0000313" key="3">
    <source>
        <dbReference type="Proteomes" id="UP000631114"/>
    </source>
</evidence>
<accession>A0A835GYQ1</accession>